<protein>
    <submittedName>
        <fullName evidence="2">RNA helicase</fullName>
    </submittedName>
</protein>
<proteinExistence type="predicted"/>
<evidence type="ECO:0000313" key="1">
    <source>
        <dbReference type="Proteomes" id="UP000887579"/>
    </source>
</evidence>
<dbReference type="Proteomes" id="UP000887579">
    <property type="component" value="Unplaced"/>
</dbReference>
<accession>A0AC34FDE3</accession>
<name>A0AC34FDE3_9BILA</name>
<sequence>MSNFGRGGSAARPSPYSSNNDRYDRQDRNQQFSTAQSTNEYDDRRGNNDRRPPPPPINNDRRPPPQDSDRRPPPQDSDRRPPPSSNDRRPPPPSVGGDNYDRQDRGRRFDEALNGPDYQDFGRSSNATTRGPPPPSSRPANENVGYFRGLPPVLERFDRQPPQPRTRNDSNEYSNDVRQTRNNPPPRIIADSRNEEFGSRSPRLTVAADPSLRNPNGGNPRGALHSGPTSRPPYDSNSENLYSRDSRPNNSAAPPRRGGYGNADEGRLTREAPYSGRDDYPVQRPAARNEMNRDYDRAPYAERDRNYSRSRDSDRTLTPPRRDGYGNASRDDDRYSNAPTIRSRDDYGPPSRNASDSRSPFPSRGRGAPRGGHDRSSNNGDRYSSTADRGYSGRQDSYGPSPSTRGGRSYETNSRYNQSSDAYDYGSRGGRDERSSYSNNPPPTNGYSNDRSSGFPGGFSTRGGGNFSSGGRGGGSVSRYEDRRNNENSGYGGYNAGGGGGGYGGYSGFGSGFDDGRKERTAENHAPRDFKPTERDIQDIFNEDKEDVKKNTATIFDADADVKIEETTEYLHCDTWAEMKLHPSLMENIINSDYTRPRKIQQKTIPYVLDGFDVKCQGETGSGKTAAFLIPVIQKLIEENERGQLSRDGPICLIVAPTRELVSQIYEQAKKFTYNTEISVARAYGEYNMHQNRADIRRGCNILCGCIGRLMHFIEEGDVKVDTVKYLILDEADRMLMERNNSDIIKLFNYPELPDKDKRQTLLFSATLRDPMVMDLTKIYMNSEKSVLITATCQSNKRVNYKVFAVPSAPSKYRYLVKYMKKITEENGSDIPRTLIFVNKKVNTDRVAVELTSAGFPATTIHGDRGQHLREEALRFFRSGKTRCLVATDVCARGVDIKEMDHVINFELPTDKDGFIQRSGRTGRTHNGTAMSFYLESDDRSIATDIARIIQQNDQEAPGFLDSYVTESDYNFGEGSEATEPESNNDNGYGSNGNGYDRSNNGYGNSSTPPPYHANSREASVANPQRQPTPPAIPDSTADDEWD</sequence>
<evidence type="ECO:0000313" key="2">
    <source>
        <dbReference type="WBParaSite" id="ES5_v2.g14572.t1"/>
    </source>
</evidence>
<reference evidence="2" key="1">
    <citation type="submission" date="2022-11" db="UniProtKB">
        <authorList>
            <consortium name="WormBaseParasite"/>
        </authorList>
    </citation>
    <scope>IDENTIFICATION</scope>
</reference>
<dbReference type="WBParaSite" id="ES5_v2.g14572.t1">
    <property type="protein sequence ID" value="ES5_v2.g14572.t1"/>
    <property type="gene ID" value="ES5_v2.g14572"/>
</dbReference>
<organism evidence="1 2">
    <name type="scientific">Panagrolaimus sp. ES5</name>
    <dbReference type="NCBI Taxonomy" id="591445"/>
    <lineage>
        <taxon>Eukaryota</taxon>
        <taxon>Metazoa</taxon>
        <taxon>Ecdysozoa</taxon>
        <taxon>Nematoda</taxon>
        <taxon>Chromadorea</taxon>
        <taxon>Rhabditida</taxon>
        <taxon>Tylenchina</taxon>
        <taxon>Panagrolaimomorpha</taxon>
        <taxon>Panagrolaimoidea</taxon>
        <taxon>Panagrolaimidae</taxon>
        <taxon>Panagrolaimus</taxon>
    </lineage>
</organism>